<evidence type="ECO:0000313" key="2">
    <source>
        <dbReference type="EMBL" id="KKL29009.1"/>
    </source>
</evidence>
<organism evidence="2">
    <name type="scientific">marine sediment metagenome</name>
    <dbReference type="NCBI Taxonomy" id="412755"/>
    <lineage>
        <taxon>unclassified sequences</taxon>
        <taxon>metagenomes</taxon>
        <taxon>ecological metagenomes</taxon>
    </lineage>
</organism>
<evidence type="ECO:0000259" key="1">
    <source>
        <dbReference type="Pfam" id="PF01590"/>
    </source>
</evidence>
<feature type="non-terminal residue" evidence="2">
    <location>
        <position position="159"/>
    </location>
</feature>
<dbReference type="AlphaFoldDB" id="A0A0F9C418"/>
<dbReference type="InterPro" id="IPR029016">
    <property type="entry name" value="GAF-like_dom_sf"/>
</dbReference>
<proteinExistence type="predicted"/>
<sequence>MKAVPYHDQVRRIAAVRDTGALQIVDEQDFDDITALASEICGTPVALITMIDAREQHFLSRVGTDLRGTTVEQAICSHTLLEEEYLEIPDLRLDPRTLDNGLVENPGVRFYAGSILRDAEGLPLGTLCVLDMEPRVLNDFQRRALKTLAKQVMKQVELR</sequence>
<dbReference type="EMBL" id="LAZR01034891">
    <property type="protein sequence ID" value="KKL29009.1"/>
    <property type="molecule type" value="Genomic_DNA"/>
</dbReference>
<dbReference type="SUPFAM" id="SSF55781">
    <property type="entry name" value="GAF domain-like"/>
    <property type="match status" value="1"/>
</dbReference>
<name>A0A0F9C418_9ZZZZ</name>
<reference evidence="2" key="1">
    <citation type="journal article" date="2015" name="Nature">
        <title>Complex archaea that bridge the gap between prokaryotes and eukaryotes.</title>
        <authorList>
            <person name="Spang A."/>
            <person name="Saw J.H."/>
            <person name="Jorgensen S.L."/>
            <person name="Zaremba-Niedzwiedzka K."/>
            <person name="Martijn J."/>
            <person name="Lind A.E."/>
            <person name="van Eijk R."/>
            <person name="Schleper C."/>
            <person name="Guy L."/>
            <person name="Ettema T.J."/>
        </authorList>
    </citation>
    <scope>NUCLEOTIDE SEQUENCE</scope>
</reference>
<protein>
    <recommendedName>
        <fullName evidence="1">GAF domain-containing protein</fullName>
    </recommendedName>
</protein>
<gene>
    <name evidence="2" type="ORF">LCGC14_2369440</name>
</gene>
<dbReference type="Pfam" id="PF01590">
    <property type="entry name" value="GAF"/>
    <property type="match status" value="1"/>
</dbReference>
<dbReference type="PANTHER" id="PTHR43102:SF2">
    <property type="entry name" value="GAF DOMAIN-CONTAINING PROTEIN"/>
    <property type="match status" value="1"/>
</dbReference>
<dbReference type="InterPro" id="IPR003018">
    <property type="entry name" value="GAF"/>
</dbReference>
<feature type="domain" description="GAF" evidence="1">
    <location>
        <begin position="30"/>
        <end position="154"/>
    </location>
</feature>
<dbReference type="PANTHER" id="PTHR43102">
    <property type="entry name" value="SLR1143 PROTEIN"/>
    <property type="match status" value="1"/>
</dbReference>
<dbReference type="Gene3D" id="3.30.450.40">
    <property type="match status" value="1"/>
</dbReference>
<comment type="caution">
    <text evidence="2">The sequence shown here is derived from an EMBL/GenBank/DDBJ whole genome shotgun (WGS) entry which is preliminary data.</text>
</comment>
<accession>A0A0F9C418</accession>